<proteinExistence type="predicted"/>
<dbReference type="PANTHER" id="PTHR42852">
    <property type="entry name" value="THIOL:DISULFIDE INTERCHANGE PROTEIN DSBE"/>
    <property type="match status" value="1"/>
</dbReference>
<dbReference type="AlphaFoldDB" id="A0A6I0FC34"/>
<name>A0A6I0FC34_9FIRM</name>
<dbReference type="SUPFAM" id="SSF52833">
    <property type="entry name" value="Thioredoxin-like"/>
    <property type="match status" value="1"/>
</dbReference>
<dbReference type="GO" id="GO:0016209">
    <property type="term" value="F:antioxidant activity"/>
    <property type="evidence" value="ECO:0007669"/>
    <property type="project" value="InterPro"/>
</dbReference>
<dbReference type="InterPro" id="IPR036249">
    <property type="entry name" value="Thioredoxin-like_sf"/>
</dbReference>
<accession>A0A6I0FC34</accession>
<dbReference type="OrthoDB" id="9809733at2"/>
<dbReference type="Proteomes" id="UP000432715">
    <property type="component" value="Unassembled WGS sequence"/>
</dbReference>
<dbReference type="PROSITE" id="PS51352">
    <property type="entry name" value="THIOREDOXIN_2"/>
    <property type="match status" value="1"/>
</dbReference>
<evidence type="ECO:0000313" key="3">
    <source>
        <dbReference type="Proteomes" id="UP000432715"/>
    </source>
</evidence>
<feature type="domain" description="Thioredoxin" evidence="1">
    <location>
        <begin position="48"/>
        <end position="180"/>
    </location>
</feature>
<dbReference type="InterPro" id="IPR050553">
    <property type="entry name" value="Thioredoxin_ResA/DsbE_sf"/>
</dbReference>
<sequence length="180" mass="20270">MLKKTIIILLVAVAMVAYTGCNILEDNGSSKDNTKIEDTQNEELNFGSKENDKALDFTLRNLKGEEVSLRDYAGKKIILNFWSSECPPCREEMPALDEFHLSHDNIVVLGVNLGENSNTVKDFIQDGGYSFPILLDEKLSVAEDYGIIYMPTTFFINEEGIIEDIHVGLLTLEDLKEKFN</sequence>
<gene>
    <name evidence="2" type="ORF">F8154_06885</name>
</gene>
<dbReference type="CDD" id="cd02966">
    <property type="entry name" value="TlpA_like_family"/>
    <property type="match status" value="1"/>
</dbReference>
<dbReference type="GO" id="GO:0016491">
    <property type="term" value="F:oxidoreductase activity"/>
    <property type="evidence" value="ECO:0007669"/>
    <property type="project" value="InterPro"/>
</dbReference>
<evidence type="ECO:0000313" key="2">
    <source>
        <dbReference type="EMBL" id="KAB3535310.1"/>
    </source>
</evidence>
<protein>
    <submittedName>
        <fullName evidence="2">TlpA family protein disulfide reductase</fullName>
    </submittedName>
</protein>
<dbReference type="PANTHER" id="PTHR42852:SF17">
    <property type="entry name" value="THIOREDOXIN-LIKE PROTEIN HI_1115"/>
    <property type="match status" value="1"/>
</dbReference>
<dbReference type="InterPro" id="IPR000866">
    <property type="entry name" value="AhpC/TSA"/>
</dbReference>
<comment type="caution">
    <text evidence="2">The sequence shown here is derived from an EMBL/GenBank/DDBJ whole genome shotgun (WGS) entry which is preliminary data.</text>
</comment>
<dbReference type="Pfam" id="PF00578">
    <property type="entry name" value="AhpC-TSA"/>
    <property type="match status" value="1"/>
</dbReference>
<evidence type="ECO:0000259" key="1">
    <source>
        <dbReference type="PROSITE" id="PS51352"/>
    </source>
</evidence>
<dbReference type="InterPro" id="IPR013766">
    <property type="entry name" value="Thioredoxin_domain"/>
</dbReference>
<dbReference type="EMBL" id="WBZC01000022">
    <property type="protein sequence ID" value="KAB3535310.1"/>
    <property type="molecule type" value="Genomic_DNA"/>
</dbReference>
<keyword evidence="3" id="KW-1185">Reference proteome</keyword>
<dbReference type="Gene3D" id="3.40.30.10">
    <property type="entry name" value="Glutaredoxin"/>
    <property type="match status" value="1"/>
</dbReference>
<dbReference type="RefSeq" id="WP_151860873.1">
    <property type="nucleotide sequence ID" value="NZ_WBZC01000022.1"/>
</dbReference>
<reference evidence="2 3" key="1">
    <citation type="submission" date="2019-10" db="EMBL/GenBank/DDBJ databases">
        <title>Alkaliphilus serpentinus sp. nov. and Alkaliphilus pronyensis sp. nov., two novel anaerobic alkaliphilic species isolated from the serpentinized-hosted hydrothermal field of the Prony Bay (New Caledonia).</title>
        <authorList>
            <person name="Postec A."/>
        </authorList>
    </citation>
    <scope>NUCLEOTIDE SEQUENCE [LARGE SCALE GENOMIC DNA]</scope>
    <source>
        <strain evidence="2 3">LacV</strain>
    </source>
</reference>
<organism evidence="2 3">
    <name type="scientific">Alkaliphilus pronyensis</name>
    <dbReference type="NCBI Taxonomy" id="1482732"/>
    <lineage>
        <taxon>Bacteria</taxon>
        <taxon>Bacillati</taxon>
        <taxon>Bacillota</taxon>
        <taxon>Clostridia</taxon>
        <taxon>Peptostreptococcales</taxon>
        <taxon>Natronincolaceae</taxon>
        <taxon>Alkaliphilus</taxon>
    </lineage>
</organism>